<protein>
    <recommendedName>
        <fullName evidence="7">Signal recognition particle subunit SRP14</fullName>
    </recommendedName>
    <alternativeName>
        <fullName evidence="7">Signal recognition particle 14 kDa protein</fullName>
    </alternativeName>
</protein>
<keyword evidence="5 7" id="KW-0733">Signal recognition particle</keyword>
<dbReference type="GeneID" id="36287682"/>
<dbReference type="Pfam" id="PF02290">
    <property type="entry name" value="SRP14"/>
    <property type="match status" value="1"/>
</dbReference>
<dbReference type="eggNOG" id="ENOG502SCBK">
    <property type="taxonomic scope" value="Eukaryota"/>
</dbReference>
<dbReference type="RefSeq" id="XP_024322694.1">
    <property type="nucleotide sequence ID" value="XM_024468240.1"/>
</dbReference>
<dbReference type="PANTHER" id="PTHR12013">
    <property type="entry name" value="SIGNAL RECOGNITION PARTICLE 14 KD PROTEIN"/>
    <property type="match status" value="1"/>
</dbReference>
<dbReference type="EMBL" id="KV441400">
    <property type="protein sequence ID" value="OAF57404.1"/>
    <property type="molecule type" value="Genomic_DNA"/>
</dbReference>
<evidence type="ECO:0000256" key="1">
    <source>
        <dbReference type="ARBA" id="ARBA00004496"/>
    </source>
</evidence>
<accession>A0A177A8P3</accession>
<sequence length="134" mass="14677">MTAPLTNDEFFTKLAELFDKKRSETQGSVFLTQKRLTSSAPSDTFPAQADAASFPDLAPTQPLTLLIRATDGKHKSKVRLSTVVTADALEGFFSRYAEVCKAGMSGLKKRDRSKAKARQKAKKKVVLPAGEEKK</sequence>
<name>A0A177A8P3_9PEZI</name>
<dbReference type="GO" id="GO:0030942">
    <property type="term" value="F:endoplasmic reticulum signal peptide binding"/>
    <property type="evidence" value="ECO:0007669"/>
    <property type="project" value="UniProtKB-UniRule"/>
</dbReference>
<dbReference type="InterPro" id="IPR003210">
    <property type="entry name" value="Signal_recog_particle_SRP14"/>
</dbReference>
<keyword evidence="6 7" id="KW-0687">Ribonucleoprotein</keyword>
<dbReference type="SUPFAM" id="SSF54762">
    <property type="entry name" value="Signal recognition particle alu RNA binding heterodimer, SRP9/14"/>
    <property type="match status" value="1"/>
</dbReference>
<evidence type="ECO:0000313" key="9">
    <source>
        <dbReference type="EMBL" id="OAF57404.1"/>
    </source>
</evidence>
<evidence type="ECO:0000256" key="6">
    <source>
        <dbReference type="ARBA" id="ARBA00023274"/>
    </source>
</evidence>
<gene>
    <name evidence="9" type="ORF">VC83_04611</name>
</gene>
<evidence type="ECO:0000256" key="8">
    <source>
        <dbReference type="SAM" id="MobiDB-lite"/>
    </source>
</evidence>
<organism evidence="9">
    <name type="scientific">Pseudogymnoascus destructans</name>
    <dbReference type="NCBI Taxonomy" id="655981"/>
    <lineage>
        <taxon>Eukaryota</taxon>
        <taxon>Fungi</taxon>
        <taxon>Dikarya</taxon>
        <taxon>Ascomycota</taxon>
        <taxon>Pezizomycotina</taxon>
        <taxon>Leotiomycetes</taxon>
        <taxon>Thelebolales</taxon>
        <taxon>Thelebolaceae</taxon>
        <taxon>Pseudogymnoascus</taxon>
    </lineage>
</organism>
<dbReference type="Proteomes" id="UP000077154">
    <property type="component" value="Unassembled WGS sequence"/>
</dbReference>
<evidence type="ECO:0000256" key="2">
    <source>
        <dbReference type="ARBA" id="ARBA00010349"/>
    </source>
</evidence>
<feature type="region of interest" description="Disordered" evidence="8">
    <location>
        <begin position="107"/>
        <end position="134"/>
    </location>
</feature>
<evidence type="ECO:0000256" key="3">
    <source>
        <dbReference type="ARBA" id="ARBA00022490"/>
    </source>
</evidence>
<dbReference type="GO" id="GO:0005786">
    <property type="term" value="C:signal recognition particle, endoplasmic reticulum targeting"/>
    <property type="evidence" value="ECO:0007669"/>
    <property type="project" value="UniProtKB-UniRule"/>
</dbReference>
<keyword evidence="3 7" id="KW-0963">Cytoplasm</keyword>
<keyword evidence="4 7" id="KW-0694">RNA-binding</keyword>
<dbReference type="VEuPathDB" id="FungiDB:GMDG_04645"/>
<feature type="compositionally biased region" description="Basic residues" evidence="8">
    <location>
        <begin position="107"/>
        <end position="125"/>
    </location>
</feature>
<comment type="similarity">
    <text evidence="2 7">Belongs to the SRP14 family.</text>
</comment>
<dbReference type="AlphaFoldDB" id="A0A177A8P3"/>
<comment type="function">
    <text evidence="7">Component of the signal recognition particle (SRP) complex, a ribonucleoprotein complex that mediates the cotranslational targeting of secretory and membrane proteins to the endoplasmic reticulum (ER).</text>
</comment>
<dbReference type="Gene3D" id="3.30.720.10">
    <property type="entry name" value="Signal recognition particle alu RNA binding heterodimer, srp9/1"/>
    <property type="match status" value="1"/>
</dbReference>
<dbReference type="InterPro" id="IPR009018">
    <property type="entry name" value="Signal_recog_particle_SRP9/14"/>
</dbReference>
<comment type="subcellular location">
    <subcellularLocation>
        <location evidence="1 7">Cytoplasm</location>
    </subcellularLocation>
</comment>
<evidence type="ECO:0000256" key="5">
    <source>
        <dbReference type="ARBA" id="ARBA00023135"/>
    </source>
</evidence>
<dbReference type="GO" id="GO:0008312">
    <property type="term" value="F:7S RNA binding"/>
    <property type="evidence" value="ECO:0007669"/>
    <property type="project" value="UniProtKB-UniRule"/>
</dbReference>
<dbReference type="OrthoDB" id="19209at2759"/>
<proteinExistence type="inferred from homology"/>
<evidence type="ECO:0000256" key="4">
    <source>
        <dbReference type="ARBA" id="ARBA00022884"/>
    </source>
</evidence>
<reference evidence="9" key="1">
    <citation type="submission" date="2016-03" db="EMBL/GenBank/DDBJ databases">
        <title>Updated assembly of Pseudogymnoascus destructans, the fungus causing white-nose syndrome of bats.</title>
        <authorList>
            <person name="Palmer J.M."/>
            <person name="Drees K.P."/>
            <person name="Foster J.T."/>
            <person name="Lindner D.L."/>
        </authorList>
    </citation>
    <scope>NUCLEOTIDE SEQUENCE [LARGE SCALE GENOMIC DNA]</scope>
    <source>
        <strain evidence="9">20631-21</strain>
    </source>
</reference>
<comment type="subunit">
    <text evidence="7">Component of a fungal signal recognition particle (SRP) complex that consists of a 7SL RNA molecule (scR1) and at least six protein subunits: SRP72, SRP68, SRP54, SEC65, SRP21 and SRP14.</text>
</comment>
<dbReference type="GO" id="GO:0006614">
    <property type="term" value="P:SRP-dependent cotranslational protein targeting to membrane"/>
    <property type="evidence" value="ECO:0007669"/>
    <property type="project" value="UniProtKB-UniRule"/>
</dbReference>
<evidence type="ECO:0000256" key="7">
    <source>
        <dbReference type="RuleBase" id="RU368100"/>
    </source>
</evidence>